<protein>
    <submittedName>
        <fullName evidence="9">Uncharacterized protein</fullName>
    </submittedName>
</protein>
<comment type="catalytic activity">
    <reaction evidence="6">
        <text>L-histidine(out) + L-arginine(in) = L-histidine(in) + L-arginine(out)</text>
        <dbReference type="Rhea" id="RHEA:71063"/>
        <dbReference type="ChEBI" id="CHEBI:32682"/>
        <dbReference type="ChEBI" id="CHEBI:57595"/>
    </reaction>
</comment>
<dbReference type="InterPro" id="IPR006603">
    <property type="entry name" value="PQ-loop_rpt"/>
</dbReference>
<dbReference type="PANTHER" id="PTHR16201">
    <property type="entry name" value="SEVEN TRANSMEMBRANE PROTEIN 1-RELATED"/>
    <property type="match status" value="1"/>
</dbReference>
<dbReference type="PANTHER" id="PTHR16201:SF34">
    <property type="entry name" value="LYSOSOMAL AMINO ACID TRANSPORTER 1"/>
    <property type="match status" value="1"/>
</dbReference>
<keyword evidence="10" id="KW-1185">Reference proteome</keyword>
<dbReference type="HOGENOM" id="CLU_019699_3_1_1"/>
<dbReference type="GO" id="GO:0015174">
    <property type="term" value="F:basic amino acid transmembrane transporter activity"/>
    <property type="evidence" value="ECO:0007669"/>
    <property type="project" value="TreeGrafter"/>
</dbReference>
<feature type="transmembrane region" description="Helical" evidence="8">
    <location>
        <begin position="226"/>
        <end position="244"/>
    </location>
</feature>
<evidence type="ECO:0000313" key="10">
    <source>
        <dbReference type="Proteomes" id="UP000005666"/>
    </source>
</evidence>
<organism evidence="9 10">
    <name type="scientific">Tetrapisispora phaffii (strain ATCC 24235 / CBS 4417 / NBRC 1672 / NRRL Y-8282 / UCD 70-5)</name>
    <name type="common">Yeast</name>
    <name type="synonym">Fabospora phaffii</name>
    <dbReference type="NCBI Taxonomy" id="1071381"/>
    <lineage>
        <taxon>Eukaryota</taxon>
        <taxon>Fungi</taxon>
        <taxon>Dikarya</taxon>
        <taxon>Ascomycota</taxon>
        <taxon>Saccharomycotina</taxon>
        <taxon>Saccharomycetes</taxon>
        <taxon>Saccharomycetales</taxon>
        <taxon>Saccharomycetaceae</taxon>
        <taxon>Tetrapisispora</taxon>
    </lineage>
</organism>
<dbReference type="Pfam" id="PF04193">
    <property type="entry name" value="PQ-loop"/>
    <property type="match status" value="2"/>
</dbReference>
<dbReference type="SMART" id="SM00679">
    <property type="entry name" value="CTNS"/>
    <property type="match status" value="2"/>
</dbReference>
<keyword evidence="3 8" id="KW-1133">Transmembrane helix</keyword>
<dbReference type="Gene3D" id="1.20.1280.290">
    <property type="match status" value="2"/>
</dbReference>
<evidence type="ECO:0000256" key="2">
    <source>
        <dbReference type="ARBA" id="ARBA00022692"/>
    </source>
</evidence>
<dbReference type="AlphaFoldDB" id="G8BX67"/>
<evidence type="ECO:0000256" key="4">
    <source>
        <dbReference type="ARBA" id="ARBA00023136"/>
    </source>
</evidence>
<dbReference type="GO" id="GO:0000329">
    <property type="term" value="C:fungal-type vacuole membrane"/>
    <property type="evidence" value="ECO:0007669"/>
    <property type="project" value="TreeGrafter"/>
</dbReference>
<evidence type="ECO:0000256" key="5">
    <source>
        <dbReference type="ARBA" id="ARBA00038039"/>
    </source>
</evidence>
<dbReference type="InterPro" id="IPR051415">
    <property type="entry name" value="LAAT-1"/>
</dbReference>
<dbReference type="GO" id="GO:0034488">
    <property type="term" value="P:basic amino acid transmembrane export from vacuole"/>
    <property type="evidence" value="ECO:0007669"/>
    <property type="project" value="TreeGrafter"/>
</dbReference>
<dbReference type="OMA" id="ISTETFC"/>
<evidence type="ECO:0000256" key="7">
    <source>
        <dbReference type="SAM" id="Coils"/>
    </source>
</evidence>
<comment type="similarity">
    <text evidence="5">Belongs to the laat-1 family.</text>
</comment>
<feature type="coiled-coil region" evidence="7">
    <location>
        <begin position="305"/>
        <end position="332"/>
    </location>
</feature>
<feature type="transmembrane region" description="Helical" evidence="8">
    <location>
        <begin position="154"/>
        <end position="170"/>
    </location>
</feature>
<dbReference type="Proteomes" id="UP000005666">
    <property type="component" value="Chromosome 8"/>
</dbReference>
<sequence length="340" mass="38896">MIRWASDATICHYISLIFSGISFFSSFIALFPQILQTYNDKSVEGLSFLFLSSWVLGDTVTLIGAILTDQLTFQVILAMYHLSNDLLVCGQYYYYGILYKNQYSGLHKNNRYKFNNNKSSSNFNIFTAVVGFFSQITRARASSGTSTPVGNNDKIGYILSWLGATFYVFSRLPQLIKNHKRKSTDGISPFLFWMIAISNVAYNISILTSVEFVMNDNKADFILNELPFIIGNSGTVIFDMVYFYQHYYLYRGNRNKAVDITEDHEMNVEAGPVFELKEETSALQKVKSKSRDPIPVILQGRDIELTTLNSNDMKIKNKIEKEEQEINRYKSNTNDDNTTE</sequence>
<reference evidence="9 10" key="1">
    <citation type="journal article" date="2011" name="Proc. Natl. Acad. Sci. U.S.A.">
        <title>Evolutionary erosion of yeast sex chromosomes by mating-type switching accidents.</title>
        <authorList>
            <person name="Gordon J.L."/>
            <person name="Armisen D."/>
            <person name="Proux-Wera E."/>
            <person name="Oheigeartaigh S.S."/>
            <person name="Byrne K.P."/>
            <person name="Wolfe K.H."/>
        </authorList>
    </citation>
    <scope>NUCLEOTIDE SEQUENCE [LARGE SCALE GENOMIC DNA]</scope>
    <source>
        <strain evidence="10">ATCC 24235 / CBS 4417 / NBRC 1672 / NRRL Y-8282 / UCD 70-5</strain>
    </source>
</reference>
<proteinExistence type="inferred from homology"/>
<dbReference type="EMBL" id="HE612863">
    <property type="protein sequence ID" value="CCE64371.1"/>
    <property type="molecule type" value="Genomic_DNA"/>
</dbReference>
<dbReference type="OrthoDB" id="8048523at2759"/>
<dbReference type="GeneID" id="11533867"/>
<feature type="transmembrane region" description="Helical" evidence="8">
    <location>
        <begin position="75"/>
        <end position="95"/>
    </location>
</feature>
<feature type="transmembrane region" description="Helical" evidence="8">
    <location>
        <begin position="190"/>
        <end position="214"/>
    </location>
</feature>
<feature type="transmembrane region" description="Helical" evidence="8">
    <location>
        <begin position="46"/>
        <end position="68"/>
    </location>
</feature>
<name>G8BX67_TETPH</name>
<accession>G8BX67</accession>
<evidence type="ECO:0000313" key="9">
    <source>
        <dbReference type="EMBL" id="CCE64371.1"/>
    </source>
</evidence>
<evidence type="ECO:0000256" key="3">
    <source>
        <dbReference type="ARBA" id="ARBA00022989"/>
    </source>
</evidence>
<evidence type="ECO:0000256" key="8">
    <source>
        <dbReference type="SAM" id="Phobius"/>
    </source>
</evidence>
<gene>
    <name evidence="9" type="primary">TPHA0H01650</name>
    <name evidence="9" type="ordered locus">TPHA_0H01650</name>
</gene>
<evidence type="ECO:0000256" key="1">
    <source>
        <dbReference type="ARBA" id="ARBA00004141"/>
    </source>
</evidence>
<dbReference type="KEGG" id="tpf:TPHA_0H01650"/>
<comment type="subcellular location">
    <subcellularLocation>
        <location evidence="1">Membrane</location>
        <topology evidence="1">Multi-pass membrane protein</topology>
    </subcellularLocation>
</comment>
<dbReference type="RefSeq" id="XP_003686805.1">
    <property type="nucleotide sequence ID" value="XM_003686757.1"/>
</dbReference>
<dbReference type="FunFam" id="1.20.1280.290:FF:000009">
    <property type="entry name" value="PQ loop repeat family protein"/>
    <property type="match status" value="1"/>
</dbReference>
<keyword evidence="7" id="KW-0175">Coiled coil</keyword>
<evidence type="ECO:0000256" key="6">
    <source>
        <dbReference type="ARBA" id="ARBA00050768"/>
    </source>
</evidence>
<keyword evidence="2 8" id="KW-0812">Transmembrane</keyword>
<keyword evidence="4 8" id="KW-0472">Membrane</keyword>
<feature type="transmembrane region" description="Helical" evidence="8">
    <location>
        <begin position="12"/>
        <end position="34"/>
    </location>
</feature>
<dbReference type="eggNOG" id="KOG2913">
    <property type="taxonomic scope" value="Eukaryota"/>
</dbReference>